<accession>A0A0D0DCC3</accession>
<evidence type="ECO:0000313" key="3">
    <source>
        <dbReference type="Proteomes" id="UP000054538"/>
    </source>
</evidence>
<reference evidence="2 3" key="1">
    <citation type="submission" date="2014-04" db="EMBL/GenBank/DDBJ databases">
        <authorList>
            <consortium name="DOE Joint Genome Institute"/>
            <person name="Kuo A."/>
            <person name="Kohler A."/>
            <person name="Jargeat P."/>
            <person name="Nagy L.G."/>
            <person name="Floudas D."/>
            <person name="Copeland A."/>
            <person name="Barry K.W."/>
            <person name="Cichocki N."/>
            <person name="Veneault-Fourrey C."/>
            <person name="LaButti K."/>
            <person name="Lindquist E.A."/>
            <person name="Lipzen A."/>
            <person name="Lundell T."/>
            <person name="Morin E."/>
            <person name="Murat C."/>
            <person name="Sun H."/>
            <person name="Tunlid A."/>
            <person name="Henrissat B."/>
            <person name="Grigoriev I.V."/>
            <person name="Hibbett D.S."/>
            <person name="Martin F."/>
            <person name="Nordberg H.P."/>
            <person name="Cantor M.N."/>
            <person name="Hua S.X."/>
        </authorList>
    </citation>
    <scope>NUCLEOTIDE SEQUENCE [LARGE SCALE GENOMIC DNA]</scope>
    <source>
        <strain evidence="2 3">Ve08.2h10</strain>
    </source>
</reference>
<proteinExistence type="predicted"/>
<dbReference type="Proteomes" id="UP000054538">
    <property type="component" value="Unassembled WGS sequence"/>
</dbReference>
<sequence length="228" mass="25568">MLEYLLRRAYRKPDEAYPLEDHDILNRCLKAVLPICNGNGAIRSKTMSASGIKIALATYVKSENEASLYAPFMKASNIALACLHELHVPGMRGPASDDVDMFIQINDPKRLDQFHRGETSTRKPDLVVLPFVNKSEYFADAALGHWDEYVLSPSTSPKDWKDVLSVIGFKYTKEEKMKAPPAAYIVSDYEAPKIKTLDIRPKQRASAVEGPTIDPSRRAKPEESEPCK</sequence>
<dbReference type="AlphaFoldDB" id="A0A0D0DCC3"/>
<dbReference type="InParanoid" id="A0A0D0DCC3"/>
<protein>
    <submittedName>
        <fullName evidence="2">Uncharacterized protein</fullName>
    </submittedName>
</protein>
<dbReference type="OrthoDB" id="2691869at2759"/>
<evidence type="ECO:0000313" key="2">
    <source>
        <dbReference type="EMBL" id="KIK81826.1"/>
    </source>
</evidence>
<name>A0A0D0DCC3_9AGAM</name>
<keyword evidence="3" id="KW-1185">Reference proteome</keyword>
<evidence type="ECO:0000256" key="1">
    <source>
        <dbReference type="SAM" id="MobiDB-lite"/>
    </source>
</evidence>
<reference evidence="3" key="2">
    <citation type="submission" date="2015-01" db="EMBL/GenBank/DDBJ databases">
        <title>Evolutionary Origins and Diversification of the Mycorrhizal Mutualists.</title>
        <authorList>
            <consortium name="DOE Joint Genome Institute"/>
            <consortium name="Mycorrhizal Genomics Consortium"/>
            <person name="Kohler A."/>
            <person name="Kuo A."/>
            <person name="Nagy L.G."/>
            <person name="Floudas D."/>
            <person name="Copeland A."/>
            <person name="Barry K.W."/>
            <person name="Cichocki N."/>
            <person name="Veneault-Fourrey C."/>
            <person name="LaButti K."/>
            <person name="Lindquist E.A."/>
            <person name="Lipzen A."/>
            <person name="Lundell T."/>
            <person name="Morin E."/>
            <person name="Murat C."/>
            <person name="Riley R."/>
            <person name="Ohm R."/>
            <person name="Sun H."/>
            <person name="Tunlid A."/>
            <person name="Henrissat B."/>
            <person name="Grigoriev I.V."/>
            <person name="Hibbett D.S."/>
            <person name="Martin F."/>
        </authorList>
    </citation>
    <scope>NUCLEOTIDE SEQUENCE [LARGE SCALE GENOMIC DNA]</scope>
    <source>
        <strain evidence="3">Ve08.2h10</strain>
    </source>
</reference>
<dbReference type="HOGENOM" id="CLU_1166511_0_0_1"/>
<feature type="compositionally biased region" description="Basic and acidic residues" evidence="1">
    <location>
        <begin position="215"/>
        <end position="228"/>
    </location>
</feature>
<feature type="region of interest" description="Disordered" evidence="1">
    <location>
        <begin position="200"/>
        <end position="228"/>
    </location>
</feature>
<dbReference type="EMBL" id="KN825726">
    <property type="protein sequence ID" value="KIK81826.1"/>
    <property type="molecule type" value="Genomic_DNA"/>
</dbReference>
<organism evidence="2 3">
    <name type="scientific">Paxillus rubicundulus Ve08.2h10</name>
    <dbReference type="NCBI Taxonomy" id="930991"/>
    <lineage>
        <taxon>Eukaryota</taxon>
        <taxon>Fungi</taxon>
        <taxon>Dikarya</taxon>
        <taxon>Basidiomycota</taxon>
        <taxon>Agaricomycotina</taxon>
        <taxon>Agaricomycetes</taxon>
        <taxon>Agaricomycetidae</taxon>
        <taxon>Boletales</taxon>
        <taxon>Paxilineae</taxon>
        <taxon>Paxillaceae</taxon>
        <taxon>Paxillus</taxon>
    </lineage>
</organism>
<gene>
    <name evidence="2" type="ORF">PAXRUDRAFT_743132</name>
</gene>